<evidence type="ECO:0000256" key="1">
    <source>
        <dbReference type="SAM" id="Coils"/>
    </source>
</evidence>
<feature type="transmembrane region" description="Helical" evidence="2">
    <location>
        <begin position="86"/>
        <end position="107"/>
    </location>
</feature>
<protein>
    <submittedName>
        <fullName evidence="3">Uncharacterized protein</fullName>
    </submittedName>
</protein>
<evidence type="ECO:0000313" key="3">
    <source>
        <dbReference type="EMBL" id="QHT06099.1"/>
    </source>
</evidence>
<feature type="transmembrane region" description="Helical" evidence="2">
    <location>
        <begin position="7"/>
        <end position="22"/>
    </location>
</feature>
<feature type="coiled-coil region" evidence="1">
    <location>
        <begin position="145"/>
        <end position="172"/>
    </location>
</feature>
<dbReference type="AlphaFoldDB" id="A0A6C0CQZ3"/>
<evidence type="ECO:0000256" key="2">
    <source>
        <dbReference type="SAM" id="Phobius"/>
    </source>
</evidence>
<feature type="transmembrane region" description="Helical" evidence="2">
    <location>
        <begin position="113"/>
        <end position="137"/>
    </location>
</feature>
<organism evidence="3">
    <name type="scientific">viral metagenome</name>
    <dbReference type="NCBI Taxonomy" id="1070528"/>
    <lineage>
        <taxon>unclassified sequences</taxon>
        <taxon>metagenomes</taxon>
        <taxon>organismal metagenomes</taxon>
    </lineage>
</organism>
<proteinExistence type="predicted"/>
<accession>A0A6C0CQZ3</accession>
<keyword evidence="2" id="KW-0472">Membrane</keyword>
<keyword evidence="2" id="KW-1133">Transmembrane helix</keyword>
<sequence>MYKIEKKRLFLPLILIMFLILIEEVRDFVYVPIIVFISFSILFWNYPWLVYRTVSKPFYYEDLFIDETKLPNYQISNKIKKKFENVLIYILIITNSLLVSALSDYWLYRITHITNLFQIAGVTGGIIKIFQILNNLLCRFLLKIMKRCVNDEKEKENKLEELRKEKEIELKNAFWNKTINVVKRPRANTE</sequence>
<keyword evidence="2" id="KW-0812">Transmembrane</keyword>
<keyword evidence="1" id="KW-0175">Coiled coil</keyword>
<dbReference type="EMBL" id="MN739464">
    <property type="protein sequence ID" value="QHT06099.1"/>
    <property type="molecule type" value="Genomic_DNA"/>
</dbReference>
<reference evidence="3" key="1">
    <citation type="journal article" date="2020" name="Nature">
        <title>Giant virus diversity and host interactions through global metagenomics.</title>
        <authorList>
            <person name="Schulz F."/>
            <person name="Roux S."/>
            <person name="Paez-Espino D."/>
            <person name="Jungbluth S."/>
            <person name="Walsh D.A."/>
            <person name="Denef V.J."/>
            <person name="McMahon K.D."/>
            <person name="Konstantinidis K.T."/>
            <person name="Eloe-Fadrosh E.A."/>
            <person name="Kyrpides N.C."/>
            <person name="Woyke T."/>
        </authorList>
    </citation>
    <scope>NUCLEOTIDE SEQUENCE</scope>
    <source>
        <strain evidence="3">GVMAG-M-3300021425-14</strain>
    </source>
</reference>
<feature type="transmembrane region" description="Helical" evidence="2">
    <location>
        <begin position="28"/>
        <end position="46"/>
    </location>
</feature>
<name>A0A6C0CQZ3_9ZZZZ</name>